<dbReference type="EMBL" id="CAJJDM010000008">
    <property type="protein sequence ID" value="CAD8046778.1"/>
    <property type="molecule type" value="Genomic_DNA"/>
</dbReference>
<dbReference type="AlphaFoldDB" id="A0A8S1K8H8"/>
<dbReference type="Proteomes" id="UP000688137">
    <property type="component" value="Unassembled WGS sequence"/>
</dbReference>
<keyword evidence="2" id="KW-1185">Reference proteome</keyword>
<organism evidence="1 2">
    <name type="scientific">Paramecium primaurelia</name>
    <dbReference type="NCBI Taxonomy" id="5886"/>
    <lineage>
        <taxon>Eukaryota</taxon>
        <taxon>Sar</taxon>
        <taxon>Alveolata</taxon>
        <taxon>Ciliophora</taxon>
        <taxon>Intramacronucleata</taxon>
        <taxon>Oligohymenophorea</taxon>
        <taxon>Peniculida</taxon>
        <taxon>Parameciidae</taxon>
        <taxon>Paramecium</taxon>
    </lineage>
</organism>
<name>A0A8S1K8H8_PARPR</name>
<accession>A0A8S1K8H8</accession>
<evidence type="ECO:0000313" key="2">
    <source>
        <dbReference type="Proteomes" id="UP000688137"/>
    </source>
</evidence>
<comment type="caution">
    <text evidence="1">The sequence shown here is derived from an EMBL/GenBank/DDBJ whole genome shotgun (WGS) entry which is preliminary data.</text>
</comment>
<proteinExistence type="predicted"/>
<reference evidence="1" key="1">
    <citation type="submission" date="2021-01" db="EMBL/GenBank/DDBJ databases">
        <authorList>
            <consortium name="Genoscope - CEA"/>
            <person name="William W."/>
        </authorList>
    </citation>
    <scope>NUCLEOTIDE SEQUENCE</scope>
</reference>
<sequence>MLTINDFLKNQIQSLTECYLEQSHKSIILDFSTFNDETQLNYLKSLLHQPLIGQENEYYEFHKERLENLDNFEQQFLEVFYNDLVMKDFVSAMILAKEQFSRKQILDEKNTPLEFFQTTQSTIKRCCLLKDEDPKELATELKNFGYQNKPSIQFVCLKVEYELGKQQNENLEVICKKVKDSQLSKLVPILDVQFKSDNIQNLYHDAKFAYSTINAALLNQEVETEFMILCTNIVDLAIQYQGDIELNGDNQIRNYSDRLIYFVLKILFNSIPPSYGAIFFTFDRGFTQCKKIFHFINNLNRFDIYIAWPFGVKLNAKVFDEVAKSYSIVQRQQSATITFNQILKIFQNCLGGQYKDEAEKEVLQPIKLGSTS</sequence>
<gene>
    <name evidence="1" type="ORF">PPRIM_AZ9-3.1.T0110097</name>
</gene>
<protein>
    <submittedName>
        <fullName evidence="1">Uncharacterized protein</fullName>
    </submittedName>
</protein>
<dbReference type="OMA" id="DIYIAWP"/>
<evidence type="ECO:0000313" key="1">
    <source>
        <dbReference type="EMBL" id="CAD8046778.1"/>
    </source>
</evidence>